<dbReference type="HOGENOM" id="CLU_1277147_0_0_12"/>
<reference evidence="1" key="1">
    <citation type="submission" date="2012-01" db="EMBL/GenBank/DDBJ databases">
        <title>The Genome Sequence of Treponema denticola OTK.</title>
        <authorList>
            <consortium name="The Broad Institute Genome Sequencing Platform"/>
            <person name="Earl A."/>
            <person name="Ward D."/>
            <person name="Feldgarden M."/>
            <person name="Gevers D."/>
            <person name="Blanton J.M."/>
            <person name="Fenno C.J."/>
            <person name="Baranova O.V."/>
            <person name="Mathney J."/>
            <person name="Dewhirst F.E."/>
            <person name="Izard J."/>
            <person name="Young S.K."/>
            <person name="Zeng Q."/>
            <person name="Gargeya S."/>
            <person name="Fitzgerald M."/>
            <person name="Haas B."/>
            <person name="Abouelleil A."/>
            <person name="Alvarado L."/>
            <person name="Arachchi H.M."/>
            <person name="Berlin A."/>
            <person name="Chapman S.B."/>
            <person name="Gearin G."/>
            <person name="Goldberg J."/>
            <person name="Griggs A."/>
            <person name="Gujja S."/>
            <person name="Hansen M."/>
            <person name="Heiman D."/>
            <person name="Howarth C."/>
            <person name="Larimer J."/>
            <person name="Lui A."/>
            <person name="MacDonald P.J.P."/>
            <person name="McCowen C."/>
            <person name="Montmayeur A."/>
            <person name="Murphy C."/>
            <person name="Neiman D."/>
            <person name="Pearson M."/>
            <person name="Priest M."/>
            <person name="Roberts A."/>
            <person name="Saif S."/>
            <person name="Shea T."/>
            <person name="Sisk P."/>
            <person name="Stolte C."/>
            <person name="Sykes S."/>
            <person name="Wortman J."/>
            <person name="Nusbaum C."/>
            <person name="Birren B."/>
        </authorList>
    </citation>
    <scope>NUCLEOTIDE SEQUENCE [LARGE SCALE GENOMIC DNA]</scope>
    <source>
        <strain evidence="1">OTK</strain>
    </source>
</reference>
<accession>A0A0F6MP60</accession>
<name>A0A0F6MP60_TREDN</name>
<gene>
    <name evidence="1" type="ORF">HMPREF9723_01386</name>
</gene>
<evidence type="ECO:0000313" key="1">
    <source>
        <dbReference type="EMBL" id="EMB21613.1"/>
    </source>
</evidence>
<dbReference type="PATRIC" id="fig|999434.4.peg.1437"/>
<protein>
    <submittedName>
        <fullName evidence="1">Uncharacterized protein</fullName>
    </submittedName>
</protein>
<comment type="caution">
    <text evidence="1">The sequence shown here is derived from an EMBL/GenBank/DDBJ whole genome shotgun (WGS) entry which is preliminary data.</text>
</comment>
<sequence>MQQTFSDLKTKIDNLLKETSHKKIVLILQDIMYTLLSGYVFKIQGNKGFVTIDPIEIEAYFFKEACFEDDCVHRNEKQKNNFGKLYVHKTKNNHLKGGTRKGMDLCLSDSESYTLAFLIRSAYVNSMKNRICGPSLLTDGVFGELGFDYKKYYNKLESQPVLFKEKKPEAEFYISTRINVNSKMQSSLLRMVRIKDNYFTGLKEINKLKAGLFPLINHTK</sequence>
<proteinExistence type="predicted"/>
<organism evidence="1">
    <name type="scientific">Treponema denticola OTK</name>
    <dbReference type="NCBI Taxonomy" id="999434"/>
    <lineage>
        <taxon>Bacteria</taxon>
        <taxon>Pseudomonadati</taxon>
        <taxon>Spirochaetota</taxon>
        <taxon>Spirochaetia</taxon>
        <taxon>Spirochaetales</taxon>
        <taxon>Treponemataceae</taxon>
        <taxon>Treponema</taxon>
    </lineage>
</organism>
<dbReference type="RefSeq" id="WP_002692146.1">
    <property type="nucleotide sequence ID" value="NZ_CM001797.1"/>
</dbReference>
<dbReference type="EMBL" id="AGDY01000006">
    <property type="protein sequence ID" value="EMB21613.1"/>
    <property type="molecule type" value="Genomic_DNA"/>
</dbReference>
<dbReference type="Proteomes" id="UP000011701">
    <property type="component" value="Chromosome"/>
</dbReference>
<dbReference type="AlphaFoldDB" id="A0A0F6MP60"/>